<accession>A0ABY3YQ57</accession>
<proteinExistence type="inferred from homology"/>
<dbReference type="SUPFAM" id="SSF51004">
    <property type="entry name" value="C-terminal (heme d1) domain of cytochrome cd1-nitrite reductase"/>
    <property type="match status" value="1"/>
</dbReference>
<dbReference type="Proteomes" id="UP000829476">
    <property type="component" value="Chromosome"/>
</dbReference>
<evidence type="ECO:0000313" key="4">
    <source>
        <dbReference type="Proteomes" id="UP000829476"/>
    </source>
</evidence>
<name>A0ABY3YQ57_9FLAO</name>
<comment type="similarity">
    <text evidence="1">Belongs to the cycloisomerase 2 family.</text>
</comment>
<dbReference type="PROSITE" id="PS51257">
    <property type="entry name" value="PROKAR_LIPOPROTEIN"/>
    <property type="match status" value="1"/>
</dbReference>
<dbReference type="Gene3D" id="2.130.10.10">
    <property type="entry name" value="YVTN repeat-like/Quinoprotein amine dehydrogenase"/>
    <property type="match status" value="1"/>
</dbReference>
<evidence type="ECO:0000313" key="3">
    <source>
        <dbReference type="EMBL" id="UNY99745.1"/>
    </source>
</evidence>
<dbReference type="PANTHER" id="PTHR30344:SF1">
    <property type="entry name" value="6-PHOSPHOGLUCONOLACTONASE"/>
    <property type="match status" value="1"/>
</dbReference>
<protein>
    <submittedName>
        <fullName evidence="3">Lactonase family protein</fullName>
    </submittedName>
</protein>
<keyword evidence="4" id="KW-1185">Reference proteome</keyword>
<reference evidence="3 4" key="1">
    <citation type="journal article" date="2018" name="Int. J. Syst. Evol. Microbiol.">
        <title>Zhouia spongiae sp. nov., isolated from a marine sponge.</title>
        <authorList>
            <person name="Zhuang L."/>
            <person name="Lin B."/>
            <person name="Qin F."/>
            <person name="Luo L."/>
        </authorList>
    </citation>
    <scope>NUCLEOTIDE SEQUENCE [LARGE SCALE GENOMIC DNA]</scope>
    <source>
        <strain evidence="3 4">HN-Y44</strain>
    </source>
</reference>
<dbReference type="RefSeq" id="WP_242938117.1">
    <property type="nucleotide sequence ID" value="NZ_CP094326.1"/>
</dbReference>
<evidence type="ECO:0000256" key="2">
    <source>
        <dbReference type="ARBA" id="ARBA00022526"/>
    </source>
</evidence>
<organism evidence="3 4">
    <name type="scientific">Zhouia spongiae</name>
    <dbReference type="NCBI Taxonomy" id="2202721"/>
    <lineage>
        <taxon>Bacteria</taxon>
        <taxon>Pseudomonadati</taxon>
        <taxon>Bacteroidota</taxon>
        <taxon>Flavobacteriia</taxon>
        <taxon>Flavobacteriales</taxon>
        <taxon>Flavobacteriaceae</taxon>
        <taxon>Zhouia</taxon>
    </lineage>
</organism>
<dbReference type="InterPro" id="IPR019405">
    <property type="entry name" value="Lactonase_7-beta_prop"/>
</dbReference>
<dbReference type="Pfam" id="PF10282">
    <property type="entry name" value="Lactonase"/>
    <property type="match status" value="1"/>
</dbReference>
<dbReference type="EMBL" id="CP094326">
    <property type="protein sequence ID" value="UNY99745.1"/>
    <property type="molecule type" value="Genomic_DNA"/>
</dbReference>
<dbReference type="InterPro" id="IPR015943">
    <property type="entry name" value="WD40/YVTN_repeat-like_dom_sf"/>
</dbReference>
<keyword evidence="2" id="KW-0313">Glucose metabolism</keyword>
<dbReference type="InterPro" id="IPR050282">
    <property type="entry name" value="Cycloisomerase_2"/>
</dbReference>
<dbReference type="InterPro" id="IPR011048">
    <property type="entry name" value="Haem_d1_sf"/>
</dbReference>
<sequence length="368" mass="39739">MKKLLITGLAISFIAGCKTENKETSPKENNITAEFYVGTYTDKESKGIYSYSLSEDGSLVKNKLVAASENPSFLSYSSGKKYVLAVNENEKGTVESYKREKDSLLFISRSTSGGAHPCFVTATNDGYVLTANYTGGNTGLLQLGAHGELSELLDIHQHSGKGKDARQDSAHAHSVWILPDQKGLIEVDLGTNQLWFSSIENGSISPGDPATLDMNAGDGPRHITLHPAGKRAYVLNELSSTIVTIMLNDQGIWEKGTAVSTLPDDYSGESYGADIRISSDGKFIYASNRGHNSIAIFKVGPAGNLTVVGYEPVRGNWPRNFSLSPKEDFLVVANQHSNNIVSFQRDKTTGLLTYTASVNAPSPVCILF</sequence>
<keyword evidence="2" id="KW-0119">Carbohydrate metabolism</keyword>
<gene>
    <name evidence="3" type="ORF">MQE36_05215</name>
</gene>
<evidence type="ECO:0000256" key="1">
    <source>
        <dbReference type="ARBA" id="ARBA00005564"/>
    </source>
</evidence>
<dbReference type="PANTHER" id="PTHR30344">
    <property type="entry name" value="6-PHOSPHOGLUCONOLACTONASE-RELATED"/>
    <property type="match status" value="1"/>
</dbReference>